<accession>A0A0V0QT61</accession>
<dbReference type="Pfam" id="PF00149">
    <property type="entry name" value="Metallophos"/>
    <property type="match status" value="2"/>
</dbReference>
<dbReference type="Gene3D" id="3.60.21.10">
    <property type="match status" value="2"/>
</dbReference>
<dbReference type="InterPro" id="IPR025733">
    <property type="entry name" value="PAPs_C"/>
</dbReference>
<evidence type="ECO:0000313" key="6">
    <source>
        <dbReference type="EMBL" id="KRX05415.1"/>
    </source>
</evidence>
<feature type="transmembrane region" description="Helical" evidence="3">
    <location>
        <begin position="848"/>
        <end position="869"/>
    </location>
</feature>
<feature type="domain" description="Purple acid phosphatase C-terminal" evidence="5">
    <location>
        <begin position="299"/>
        <end position="359"/>
    </location>
</feature>
<keyword evidence="3" id="KW-0472">Membrane</keyword>
<dbReference type="SUPFAM" id="SSF56300">
    <property type="entry name" value="Metallo-dependent phosphatases"/>
    <property type="match status" value="2"/>
</dbReference>
<dbReference type="OMA" id="HIAGSNY"/>
<dbReference type="AlphaFoldDB" id="A0A0V0QT61"/>
<dbReference type="PANTHER" id="PTHR45867">
    <property type="entry name" value="PURPLE ACID PHOSPHATASE"/>
    <property type="match status" value="1"/>
</dbReference>
<evidence type="ECO:0000259" key="4">
    <source>
        <dbReference type="Pfam" id="PF00149"/>
    </source>
</evidence>
<feature type="domain" description="Calcineurin-like phosphoesterase" evidence="4">
    <location>
        <begin position="570"/>
        <end position="742"/>
    </location>
</feature>
<organism evidence="6 7">
    <name type="scientific">Pseudocohnilembus persalinus</name>
    <name type="common">Ciliate</name>
    <dbReference type="NCBI Taxonomy" id="266149"/>
    <lineage>
        <taxon>Eukaryota</taxon>
        <taxon>Sar</taxon>
        <taxon>Alveolata</taxon>
        <taxon>Ciliophora</taxon>
        <taxon>Intramacronucleata</taxon>
        <taxon>Oligohymenophorea</taxon>
        <taxon>Scuticociliatia</taxon>
        <taxon>Philasterida</taxon>
        <taxon>Pseudocohnilembidae</taxon>
        <taxon>Pseudocohnilembus</taxon>
    </lineage>
</organism>
<evidence type="ECO:0000313" key="7">
    <source>
        <dbReference type="Proteomes" id="UP000054937"/>
    </source>
</evidence>
<proteinExistence type="predicted"/>
<keyword evidence="3" id="KW-1133">Transmembrane helix</keyword>
<evidence type="ECO:0008006" key="8">
    <source>
        <dbReference type="Google" id="ProtNLM"/>
    </source>
</evidence>
<dbReference type="EMBL" id="LDAU01000108">
    <property type="protein sequence ID" value="KRX05415.1"/>
    <property type="molecule type" value="Genomic_DNA"/>
</dbReference>
<feature type="domain" description="Calcineurin-like phosphoesterase" evidence="4">
    <location>
        <begin position="90"/>
        <end position="267"/>
    </location>
</feature>
<feature type="transmembrane region" description="Helical" evidence="3">
    <location>
        <begin position="373"/>
        <end position="392"/>
    </location>
</feature>
<reference evidence="6 7" key="1">
    <citation type="journal article" date="2015" name="Sci. Rep.">
        <title>Genome of the facultative scuticociliatosis pathogen Pseudocohnilembus persalinus provides insight into its virulence through horizontal gene transfer.</title>
        <authorList>
            <person name="Xiong J."/>
            <person name="Wang G."/>
            <person name="Cheng J."/>
            <person name="Tian M."/>
            <person name="Pan X."/>
            <person name="Warren A."/>
            <person name="Jiang C."/>
            <person name="Yuan D."/>
            <person name="Miao W."/>
        </authorList>
    </citation>
    <scope>NUCLEOTIDE SEQUENCE [LARGE SCALE GENOMIC DNA]</scope>
    <source>
        <strain evidence="6">36N120E</strain>
    </source>
</reference>
<dbReference type="InterPro" id="IPR041792">
    <property type="entry name" value="MPP_PAP"/>
</dbReference>
<dbReference type="OrthoDB" id="417669at2759"/>
<comment type="caution">
    <text evidence="6">The sequence shown here is derived from an EMBL/GenBank/DDBJ whole genome shotgun (WGS) entry which is preliminary data.</text>
</comment>
<dbReference type="Pfam" id="PF14008">
    <property type="entry name" value="Metallophos_C"/>
    <property type="match status" value="2"/>
</dbReference>
<sequence>MQTIIKNYKFIRLFINCQYIDYNHIYKDKRKRYNSENRCQPFGERIFLGDYYNTMKDKYNLITIGVNTMEQTSYNWGQKGHEFFMKQKDNIENRKFDYLLFLGDLAYELWDGEYQNSLNYFEKTAPYFGSIPQISTYGNHESGTGLEQYSYKFVDQYFKQPDFKIGQNRVFEFETQYAQFINFDCKTIWYDESQELQDQVTLKLEQQLILANRRREERPWIIVYSHYPIYYDDDEGKDFRRAKFKKIEDLFQKYKVDIYLSAHVHNYQRYLPLYNGIASQTDILEMDNGIKNYKNPKSTFYILDGSAGNSYFYITYAFDQRDILMSQDYSNPGASYLNIHNKTHISFEHFRFSNEQVTDKFWISKNYKSDQTYLILIIVSTCFIFIVLQIAIQKQKFDSIFSGCEIFGHRVTMGDYYVPDSSSNNMITIAANTKEECKNTVLIIKTYDQKVQQIKPYINNYISGEELTKGEIEYFAYSHFFNIPKKLVKEGDFFFYTIKNQDNLAQFYPEYEIQVPYKSVNKKQTYEQILVYGDYDANVQEFDNESKLNLGQFGHEYFMNLYESNMDTRPWLLFLGDMGYDMISEGYVRSEKFLKKVQPYYGSFVQLNAYGNHESGYKFEEKEYSYVDKLFKMPDFHKRHNMDFAFDSMYAQFINFNGRQMSYNYDIELQIQELEILEQNLILAEQRRYLKPWIIVFSHFPIYFQEKKENLEDSLQGLVTQFEFLLKKYKVDLYISAHVHSYQRFHPVYNGNLGKFEQKAFGSSFKYINPDSTVHFIEGISGQSHYILNYIPIEREILAYTSLQIGGGQLTIYNKTHLNYQHISFKNGEILDDFWIEKQVIPMGPRSLFKIIGGVLFLVAILMTGYFYILRNNTQTDAIKTHISVKNNSKQQDQSDNQDNQDNYEHEIELSENSKRDQKQLIVA</sequence>
<protein>
    <recommendedName>
        <fullName evidence="8">Acid phosphatase</fullName>
    </recommendedName>
</protein>
<evidence type="ECO:0000256" key="1">
    <source>
        <dbReference type="ARBA" id="ARBA00023180"/>
    </source>
</evidence>
<dbReference type="Proteomes" id="UP000054937">
    <property type="component" value="Unassembled WGS sequence"/>
</dbReference>
<evidence type="ECO:0000256" key="3">
    <source>
        <dbReference type="SAM" id="Phobius"/>
    </source>
</evidence>
<feature type="coiled-coil region" evidence="2">
    <location>
        <begin position="667"/>
        <end position="728"/>
    </location>
</feature>
<keyword evidence="7" id="KW-1185">Reference proteome</keyword>
<keyword evidence="1" id="KW-0325">Glycoprotein</keyword>
<dbReference type="InParanoid" id="A0A0V0QT61"/>
<evidence type="ECO:0000256" key="2">
    <source>
        <dbReference type="SAM" id="Coils"/>
    </source>
</evidence>
<dbReference type="CDD" id="cd00839">
    <property type="entry name" value="MPP_PAPs"/>
    <property type="match status" value="1"/>
</dbReference>
<dbReference type="InterPro" id="IPR029052">
    <property type="entry name" value="Metallo-depent_PP-like"/>
</dbReference>
<dbReference type="InterPro" id="IPR004843">
    <property type="entry name" value="Calcineurin-like_PHP"/>
</dbReference>
<dbReference type="PANTHER" id="PTHR45867:SF10">
    <property type="entry name" value="PURPLE ACID PHOSPHATASE"/>
    <property type="match status" value="1"/>
</dbReference>
<evidence type="ECO:0000259" key="5">
    <source>
        <dbReference type="Pfam" id="PF14008"/>
    </source>
</evidence>
<keyword evidence="2" id="KW-0175">Coiled coil</keyword>
<dbReference type="GO" id="GO:0016787">
    <property type="term" value="F:hydrolase activity"/>
    <property type="evidence" value="ECO:0007669"/>
    <property type="project" value="InterPro"/>
</dbReference>
<gene>
    <name evidence="6" type="ORF">PPERSA_05524</name>
</gene>
<name>A0A0V0QT61_PSEPJ</name>
<keyword evidence="3" id="KW-0812">Transmembrane</keyword>
<feature type="domain" description="Purple acid phosphatase C-terminal" evidence="5">
    <location>
        <begin position="772"/>
        <end position="832"/>
    </location>
</feature>